<dbReference type="Proteomes" id="UP001150238">
    <property type="component" value="Unassembled WGS sequence"/>
</dbReference>
<reference evidence="2" key="1">
    <citation type="submission" date="2022-08" db="EMBL/GenBank/DDBJ databases">
        <authorList>
            <consortium name="DOE Joint Genome Institute"/>
            <person name="Min B."/>
            <person name="Riley R."/>
            <person name="Sierra-Patev S."/>
            <person name="Naranjo-Ortiz M."/>
            <person name="Looney B."/>
            <person name="Konkel Z."/>
            <person name="Slot J.C."/>
            <person name="Sakamoto Y."/>
            <person name="Steenwyk J.L."/>
            <person name="Rokas A."/>
            <person name="Carro J."/>
            <person name="Camarero S."/>
            <person name="Ferreira P."/>
            <person name="Molpeceres G."/>
            <person name="Ruiz-Duenas F.J."/>
            <person name="Serrano A."/>
            <person name="Henrissat B."/>
            <person name="Drula E."/>
            <person name="Hughes K.W."/>
            <person name="Mata J.L."/>
            <person name="Ishikawa N.K."/>
            <person name="Vargas-Isla R."/>
            <person name="Ushijima S."/>
            <person name="Smith C.A."/>
            <person name="Ahrendt S."/>
            <person name="Andreopoulos W."/>
            <person name="He G."/>
            <person name="Labutti K."/>
            <person name="Lipzen A."/>
            <person name="Ng V."/>
            <person name="Sandor L."/>
            <person name="Barry K."/>
            <person name="Martinez A.T."/>
            <person name="Xiao Y."/>
            <person name="Gibbons J.G."/>
            <person name="Terashima K."/>
            <person name="Hibbett D.S."/>
            <person name="Grigoriev I.V."/>
        </authorList>
    </citation>
    <scope>NUCLEOTIDE SEQUENCE</scope>
    <source>
        <strain evidence="2">Sp2 HRB7682 ss15</strain>
    </source>
</reference>
<name>A0A9W9A5R6_9AGAR</name>
<evidence type="ECO:0000256" key="1">
    <source>
        <dbReference type="SAM" id="Phobius"/>
    </source>
</evidence>
<keyword evidence="1" id="KW-0812">Transmembrane</keyword>
<evidence type="ECO:0000313" key="3">
    <source>
        <dbReference type="Proteomes" id="UP001150238"/>
    </source>
</evidence>
<sequence>MAPCIYLSIYLILMLLFFCSLLMRRSITSWTTIINMVSRRMIFVHHSEESGVIICTPRLRSMMSSPSICTIFYLALHETHRYR</sequence>
<keyword evidence="1" id="KW-0472">Membrane</keyword>
<feature type="transmembrane region" description="Helical" evidence="1">
    <location>
        <begin position="6"/>
        <end position="23"/>
    </location>
</feature>
<dbReference type="EMBL" id="JANVFS010000022">
    <property type="protein sequence ID" value="KAJ4475195.1"/>
    <property type="molecule type" value="Genomic_DNA"/>
</dbReference>
<evidence type="ECO:0000313" key="2">
    <source>
        <dbReference type="EMBL" id="KAJ4475195.1"/>
    </source>
</evidence>
<reference evidence="2" key="2">
    <citation type="journal article" date="2023" name="Proc. Natl. Acad. Sci. U.S.A.">
        <title>A global phylogenomic analysis of the shiitake genus Lentinula.</title>
        <authorList>
            <person name="Sierra-Patev S."/>
            <person name="Min B."/>
            <person name="Naranjo-Ortiz M."/>
            <person name="Looney B."/>
            <person name="Konkel Z."/>
            <person name="Slot J.C."/>
            <person name="Sakamoto Y."/>
            <person name="Steenwyk J.L."/>
            <person name="Rokas A."/>
            <person name="Carro J."/>
            <person name="Camarero S."/>
            <person name="Ferreira P."/>
            <person name="Molpeceres G."/>
            <person name="Ruiz-Duenas F.J."/>
            <person name="Serrano A."/>
            <person name="Henrissat B."/>
            <person name="Drula E."/>
            <person name="Hughes K.W."/>
            <person name="Mata J.L."/>
            <person name="Ishikawa N.K."/>
            <person name="Vargas-Isla R."/>
            <person name="Ushijima S."/>
            <person name="Smith C.A."/>
            <person name="Donoghue J."/>
            <person name="Ahrendt S."/>
            <person name="Andreopoulos W."/>
            <person name="He G."/>
            <person name="LaButti K."/>
            <person name="Lipzen A."/>
            <person name="Ng V."/>
            <person name="Riley R."/>
            <person name="Sandor L."/>
            <person name="Barry K."/>
            <person name="Martinez A.T."/>
            <person name="Xiao Y."/>
            <person name="Gibbons J.G."/>
            <person name="Terashima K."/>
            <person name="Grigoriev I.V."/>
            <person name="Hibbett D."/>
        </authorList>
    </citation>
    <scope>NUCLEOTIDE SEQUENCE</scope>
    <source>
        <strain evidence="2">Sp2 HRB7682 ss15</strain>
    </source>
</reference>
<accession>A0A9W9A5R6</accession>
<protein>
    <submittedName>
        <fullName evidence="2">Uncharacterized protein</fullName>
    </submittedName>
</protein>
<dbReference type="AlphaFoldDB" id="A0A9W9A5R6"/>
<gene>
    <name evidence="2" type="ORF">C8J55DRAFT_123907</name>
</gene>
<keyword evidence="1" id="KW-1133">Transmembrane helix</keyword>
<comment type="caution">
    <text evidence="2">The sequence shown here is derived from an EMBL/GenBank/DDBJ whole genome shotgun (WGS) entry which is preliminary data.</text>
</comment>
<organism evidence="2 3">
    <name type="scientific">Lentinula lateritia</name>
    <dbReference type="NCBI Taxonomy" id="40482"/>
    <lineage>
        <taxon>Eukaryota</taxon>
        <taxon>Fungi</taxon>
        <taxon>Dikarya</taxon>
        <taxon>Basidiomycota</taxon>
        <taxon>Agaricomycotina</taxon>
        <taxon>Agaricomycetes</taxon>
        <taxon>Agaricomycetidae</taxon>
        <taxon>Agaricales</taxon>
        <taxon>Marasmiineae</taxon>
        <taxon>Omphalotaceae</taxon>
        <taxon>Lentinula</taxon>
    </lineage>
</organism>
<proteinExistence type="predicted"/>